<evidence type="ECO:0000259" key="1">
    <source>
        <dbReference type="Pfam" id="PF12773"/>
    </source>
</evidence>
<evidence type="ECO:0000313" key="4">
    <source>
        <dbReference type="Proteomes" id="UP000010164"/>
    </source>
</evidence>
<dbReference type="EMBL" id="AMRJ01000001">
    <property type="protein sequence ID" value="EKF76002.1"/>
    <property type="molecule type" value="Genomic_DNA"/>
</dbReference>
<dbReference type="OrthoDB" id="6261207at2"/>
<dbReference type="InterPro" id="IPR039519">
    <property type="entry name" value="YokE-like_PH"/>
</dbReference>
<gene>
    <name evidence="3" type="ORF">A11A3_00870</name>
</gene>
<dbReference type="AlphaFoldDB" id="L0WIL9"/>
<dbReference type="InterPro" id="IPR025874">
    <property type="entry name" value="DZR"/>
</dbReference>
<sequence length="161" mass="17781">MEQKLCFECGGEIAAAAQVCQHCHTRIDGLQCPQCANHNRPQARLCGWCQTPLVEDATVLDIEPRRFAASVAGCLLIRLSFLPQTIAFETDRLIVTTPALFGLTRSNEILRFEKIAGFSHREGLIWDMITIETRGQSGAVLMALGKEDAGEIAELLRRINA</sequence>
<protein>
    <submittedName>
        <fullName evidence="3">Uncharacterized protein</fullName>
    </submittedName>
</protein>
<comment type="caution">
    <text evidence="3">The sequence shown here is derived from an EMBL/GenBank/DDBJ whole genome shotgun (WGS) entry which is preliminary data.</text>
</comment>
<dbReference type="RefSeq" id="WP_008927365.1">
    <property type="nucleotide sequence ID" value="NZ_AMRJ01000001.1"/>
</dbReference>
<name>L0WIL9_9GAMM</name>
<feature type="domain" description="YokE-like PH" evidence="2">
    <location>
        <begin position="83"/>
        <end position="157"/>
    </location>
</feature>
<keyword evidence="4" id="KW-1185">Reference proteome</keyword>
<dbReference type="Pfam" id="PF12773">
    <property type="entry name" value="DZR"/>
    <property type="match status" value="1"/>
</dbReference>
<evidence type="ECO:0000259" key="2">
    <source>
        <dbReference type="Pfam" id="PF14470"/>
    </source>
</evidence>
<feature type="domain" description="DZANK-type" evidence="1">
    <location>
        <begin position="6"/>
        <end position="49"/>
    </location>
</feature>
<evidence type="ECO:0000313" key="3">
    <source>
        <dbReference type="EMBL" id="EKF76002.1"/>
    </source>
</evidence>
<reference evidence="3 4" key="1">
    <citation type="journal article" date="2012" name="J. Bacteriol.">
        <title>Genome Sequence of the Alkane-Degrading Bacterium Alcanivorax hongdengensis Type Strain A-11-3.</title>
        <authorList>
            <person name="Lai Q."/>
            <person name="Shao Z."/>
        </authorList>
    </citation>
    <scope>NUCLEOTIDE SEQUENCE [LARGE SCALE GENOMIC DNA]</scope>
    <source>
        <strain evidence="3 4">A-11-3</strain>
    </source>
</reference>
<dbReference type="Proteomes" id="UP000010164">
    <property type="component" value="Unassembled WGS sequence"/>
</dbReference>
<organism evidence="3 4">
    <name type="scientific">Alcanivorax hongdengensis A-11-3</name>
    <dbReference type="NCBI Taxonomy" id="1177179"/>
    <lineage>
        <taxon>Bacteria</taxon>
        <taxon>Pseudomonadati</taxon>
        <taxon>Pseudomonadota</taxon>
        <taxon>Gammaproteobacteria</taxon>
        <taxon>Oceanospirillales</taxon>
        <taxon>Alcanivoracaceae</taxon>
        <taxon>Alcanivorax</taxon>
    </lineage>
</organism>
<dbReference type="Pfam" id="PF14470">
    <property type="entry name" value="bPH_3"/>
    <property type="match status" value="1"/>
</dbReference>
<proteinExistence type="predicted"/>
<dbReference type="PATRIC" id="fig|1177179.3.peg.169"/>
<accession>L0WIL9</accession>